<comment type="pathway">
    <text evidence="1">Cofactor biosynthesis; riboflavin biosynthesis.</text>
</comment>
<feature type="domain" description="Bacterial bifunctional deaminase-reductase C-terminal" evidence="4">
    <location>
        <begin position="21"/>
        <end position="141"/>
    </location>
</feature>
<dbReference type="SUPFAM" id="SSF53597">
    <property type="entry name" value="Dihydrofolate reductase-like"/>
    <property type="match status" value="1"/>
</dbReference>
<organism evidence="5 6">
    <name type="scientific">Rathayibacter tanaceti</name>
    <dbReference type="NCBI Taxonomy" id="1671680"/>
    <lineage>
        <taxon>Bacteria</taxon>
        <taxon>Bacillati</taxon>
        <taxon>Actinomycetota</taxon>
        <taxon>Actinomycetes</taxon>
        <taxon>Micrococcales</taxon>
        <taxon>Microbacteriaceae</taxon>
        <taxon>Rathayibacter</taxon>
    </lineage>
</organism>
<keyword evidence="2" id="KW-0521">NADP</keyword>
<gene>
    <name evidence="5" type="ORF">ACH61_02903</name>
</gene>
<dbReference type="PATRIC" id="fig|1671680.3.peg.3118"/>
<evidence type="ECO:0000256" key="1">
    <source>
        <dbReference type="ARBA" id="ARBA00005104"/>
    </source>
</evidence>
<dbReference type="InterPro" id="IPR050765">
    <property type="entry name" value="Riboflavin_Biosynth_HTPR"/>
</dbReference>
<dbReference type="AlphaFoldDB" id="A0A162FV91"/>
<reference evidence="5 6" key="1">
    <citation type="submission" date="2015-08" db="EMBL/GenBank/DDBJ databases">
        <title>Draft Genome Sequence of Rathayibacter sp. Strain VKM Ac-2596 Isolated from Leaf Gall Induced by Plant-Parasitic Nematodes.</title>
        <authorList>
            <person name="Vasilenko O.V."/>
            <person name="Starodumova I.P."/>
            <person name="Tarlachkov S.V."/>
            <person name="Dorofeeva L.V."/>
            <person name="Evtushenko L.I."/>
        </authorList>
    </citation>
    <scope>NUCLEOTIDE SEQUENCE [LARGE SCALE GENOMIC DNA]</scope>
    <source>
        <strain evidence="5 6">VKM Ac-2596</strain>
    </source>
</reference>
<dbReference type="PANTHER" id="PTHR38011">
    <property type="entry name" value="DIHYDROFOLATE REDUCTASE FAMILY PROTEIN (AFU_ORTHOLOGUE AFUA_8G06820)"/>
    <property type="match status" value="1"/>
</dbReference>
<dbReference type="PANTHER" id="PTHR38011:SF7">
    <property type="entry name" value="2,5-DIAMINO-6-RIBOSYLAMINO-4(3H)-PYRIMIDINONE 5'-PHOSPHATE REDUCTASE"/>
    <property type="match status" value="1"/>
</dbReference>
<keyword evidence="6" id="KW-1185">Reference proteome</keyword>
<dbReference type="Pfam" id="PF01872">
    <property type="entry name" value="RibD_C"/>
    <property type="match status" value="1"/>
</dbReference>
<comment type="caution">
    <text evidence="5">The sequence shown here is derived from an EMBL/GenBank/DDBJ whole genome shotgun (WGS) entry which is preliminary data.</text>
</comment>
<evidence type="ECO:0000259" key="4">
    <source>
        <dbReference type="Pfam" id="PF01872"/>
    </source>
</evidence>
<evidence type="ECO:0000256" key="3">
    <source>
        <dbReference type="ARBA" id="ARBA00023002"/>
    </source>
</evidence>
<evidence type="ECO:0000313" key="6">
    <source>
        <dbReference type="Proteomes" id="UP000076717"/>
    </source>
</evidence>
<dbReference type="GO" id="GO:0009231">
    <property type="term" value="P:riboflavin biosynthetic process"/>
    <property type="evidence" value="ECO:0007669"/>
    <property type="project" value="InterPro"/>
</dbReference>
<accession>A0A162FV91</accession>
<dbReference type="Gene3D" id="3.40.430.10">
    <property type="entry name" value="Dihydrofolate Reductase, subunit A"/>
    <property type="match status" value="1"/>
</dbReference>
<evidence type="ECO:0000313" key="5">
    <source>
        <dbReference type="EMBL" id="KZX20000.1"/>
    </source>
</evidence>
<evidence type="ECO:0000256" key="2">
    <source>
        <dbReference type="ARBA" id="ARBA00022857"/>
    </source>
</evidence>
<dbReference type="InterPro" id="IPR024072">
    <property type="entry name" value="DHFR-like_dom_sf"/>
</dbReference>
<dbReference type="GO" id="GO:0008703">
    <property type="term" value="F:5-amino-6-(5-phosphoribosylamino)uracil reductase activity"/>
    <property type="evidence" value="ECO:0007669"/>
    <property type="project" value="InterPro"/>
</dbReference>
<dbReference type="EMBL" id="LIIN01000156">
    <property type="protein sequence ID" value="KZX20000.1"/>
    <property type="molecule type" value="Genomic_DNA"/>
</dbReference>
<dbReference type="InterPro" id="IPR002734">
    <property type="entry name" value="RibDG_C"/>
</dbReference>
<name>A0A162FV91_9MICO</name>
<protein>
    <submittedName>
        <fullName evidence="5">5-amino-6-(5-phosphoribosylamino)uracil reductase</fullName>
    </submittedName>
</protein>
<dbReference type="Proteomes" id="UP000076717">
    <property type="component" value="Unassembled WGS sequence"/>
</dbReference>
<proteinExistence type="predicted"/>
<sequence length="168" mass="17747">MRTEGYGPMVLGDTAAAARGRSRMPPHPVFAIVSGSLGLDPASPIFTEAPVRPVVVTTGSSPAHRRAELAEVADILVCGEESLDPGLMRRRLAERGLSRIHCEGGPSLLGALLAEDAVDELCLTVSPSLEAGESGRLARGGIPEARPQRLAHVLAAGDTLLLRYLRRR</sequence>
<keyword evidence="3" id="KW-0560">Oxidoreductase</keyword>